<dbReference type="AlphaFoldDB" id="A0AA42IZI3"/>
<sequence>MGLMLNLTIPIEGFMALRNAVGEERAVALARALERAQIKGEADLAAKLQQDWRNEMAAMIAPFARREEMAAMIAPFARREELAEIRNQIAQLPTREELKRFATHEDLAELRTQFMRLDKKMTVGFLTLLGLNLASSAPTFLEWGVKVVGYALK</sequence>
<organism evidence="1 2">
    <name type="scientific">Achromobacter spanius</name>
    <dbReference type="NCBI Taxonomy" id="217203"/>
    <lineage>
        <taxon>Bacteria</taxon>
        <taxon>Pseudomonadati</taxon>
        <taxon>Pseudomonadota</taxon>
        <taxon>Betaproteobacteria</taxon>
        <taxon>Burkholderiales</taxon>
        <taxon>Alcaligenaceae</taxon>
        <taxon>Achromobacter</taxon>
    </lineage>
</organism>
<dbReference type="RefSeq" id="WP_279995267.1">
    <property type="nucleotide sequence ID" value="NZ_JAOCDZ010000007.1"/>
</dbReference>
<protein>
    <submittedName>
        <fullName evidence="1">Uncharacterized protein</fullName>
    </submittedName>
</protein>
<name>A0AA42IZI3_9BURK</name>
<comment type="caution">
    <text evidence="1">The sequence shown here is derived from an EMBL/GenBank/DDBJ whole genome shotgun (WGS) entry which is preliminary data.</text>
</comment>
<evidence type="ECO:0000313" key="1">
    <source>
        <dbReference type="EMBL" id="MDH0736556.1"/>
    </source>
</evidence>
<accession>A0AA42IZI3</accession>
<proteinExistence type="predicted"/>
<gene>
    <name evidence="1" type="ORF">N5D93_12120</name>
</gene>
<dbReference type="Proteomes" id="UP001161094">
    <property type="component" value="Unassembled WGS sequence"/>
</dbReference>
<evidence type="ECO:0000313" key="2">
    <source>
        <dbReference type="Proteomes" id="UP001161094"/>
    </source>
</evidence>
<dbReference type="EMBL" id="JAOCDZ010000007">
    <property type="protein sequence ID" value="MDH0736556.1"/>
    <property type="molecule type" value="Genomic_DNA"/>
</dbReference>
<reference evidence="1" key="1">
    <citation type="submission" date="2022-09" db="EMBL/GenBank/DDBJ databases">
        <title>Intensive care unit water sources are persistently colonized with multi-drug resistant bacteria and are the site of extensive horizontal gene transfer of antibiotic resistance genes.</title>
        <authorList>
            <person name="Diorio-Toth L."/>
        </authorList>
    </citation>
    <scope>NUCLEOTIDE SEQUENCE</scope>
    <source>
        <strain evidence="1">GD03843</strain>
    </source>
</reference>